<evidence type="ECO:0000313" key="3">
    <source>
        <dbReference type="Proteomes" id="UP000256424"/>
    </source>
</evidence>
<comment type="caution">
    <text evidence="2">The sequence shown here is derived from an EMBL/GenBank/DDBJ whole genome shotgun (WGS) entry which is preliminary data.</text>
</comment>
<keyword evidence="1" id="KW-0472">Membrane</keyword>
<name>A0A3D8J5L3_9HELI</name>
<feature type="transmembrane region" description="Helical" evidence="1">
    <location>
        <begin position="20"/>
        <end position="41"/>
    </location>
</feature>
<proteinExistence type="predicted"/>
<organism evidence="2 3">
    <name type="scientific">Helicobacter aurati</name>
    <dbReference type="NCBI Taxonomy" id="137778"/>
    <lineage>
        <taxon>Bacteria</taxon>
        <taxon>Pseudomonadati</taxon>
        <taxon>Campylobacterota</taxon>
        <taxon>Epsilonproteobacteria</taxon>
        <taxon>Campylobacterales</taxon>
        <taxon>Helicobacteraceae</taxon>
        <taxon>Helicobacter</taxon>
    </lineage>
</organism>
<keyword evidence="1" id="KW-1133">Transmembrane helix</keyword>
<dbReference type="EMBL" id="NXLW01000005">
    <property type="protein sequence ID" value="RDU72782.1"/>
    <property type="molecule type" value="Genomic_DNA"/>
</dbReference>
<evidence type="ECO:0008006" key="4">
    <source>
        <dbReference type="Google" id="ProtNLM"/>
    </source>
</evidence>
<dbReference type="Proteomes" id="UP000256424">
    <property type="component" value="Unassembled WGS sequence"/>
</dbReference>
<evidence type="ECO:0000256" key="1">
    <source>
        <dbReference type="SAM" id="Phobius"/>
    </source>
</evidence>
<evidence type="ECO:0000313" key="2">
    <source>
        <dbReference type="EMBL" id="RDU72782.1"/>
    </source>
</evidence>
<protein>
    <recommendedName>
        <fullName evidence="4">Arginine biosynthesis protein ArgJ</fullName>
    </recommendedName>
</protein>
<keyword evidence="3" id="KW-1185">Reference proteome</keyword>
<dbReference type="Pfam" id="PF09527">
    <property type="entry name" value="ATPase_gene1"/>
    <property type="match status" value="1"/>
</dbReference>
<accession>A0A3D8J5L3</accession>
<sequence>MESKPQDSKIRQVVKGANDLSLGISMVIAILLGLGLGYGLYKLTGHYWLIWVGLGYGVAAAVLNVIKAYKKLHKELDSLKYEEKYNFTKNINEKEVK</sequence>
<dbReference type="AlphaFoldDB" id="A0A3D8J5L3"/>
<keyword evidence="1" id="KW-0812">Transmembrane</keyword>
<gene>
    <name evidence="2" type="ORF">CQA66_03850</name>
</gene>
<dbReference type="OrthoDB" id="5329702at2"/>
<reference evidence="2 3" key="1">
    <citation type="submission" date="2018-04" db="EMBL/GenBank/DDBJ databases">
        <title>Novel Campyloabacter and Helicobacter Species and Strains.</title>
        <authorList>
            <person name="Mannion A.J."/>
            <person name="Shen Z."/>
            <person name="Fox J.G."/>
        </authorList>
    </citation>
    <scope>NUCLEOTIDE SEQUENCE [LARGE SCALE GENOMIC DNA]</scope>
    <source>
        <strain evidence="2 3">MIT 97-5075</strain>
    </source>
</reference>
<dbReference type="InterPro" id="IPR032820">
    <property type="entry name" value="ATPase_put"/>
</dbReference>
<feature type="transmembrane region" description="Helical" evidence="1">
    <location>
        <begin position="47"/>
        <end position="66"/>
    </location>
</feature>